<evidence type="ECO:0000313" key="2">
    <source>
        <dbReference type="Proteomes" id="UP000244910"/>
    </source>
</evidence>
<proteinExistence type="predicted"/>
<protein>
    <recommendedName>
        <fullName evidence="3">Siderophore-interacting protein</fullName>
    </recommendedName>
</protein>
<dbReference type="EMBL" id="CP020953">
    <property type="protein sequence ID" value="AWI04132.1"/>
    <property type="molecule type" value="Genomic_DNA"/>
</dbReference>
<dbReference type="AlphaFoldDB" id="A0A2U8DPV5"/>
<dbReference type="Gene3D" id="1.20.140.160">
    <property type="match status" value="1"/>
</dbReference>
<sequence>MISEEIKNLYSKIEGMLWNYIALKNEVKNLQLDIEELENDYRGCGSIIYSEKTGETNAFNSSVENEVEHRNKELKFLTKLKRSKEIQVEKVDNALESLSNDEKRVIELKYFGNNRKLGWLKIAEIMGFCDVTCRALKNAAIKKMVLIIFPYKKF</sequence>
<dbReference type="Proteomes" id="UP000244910">
    <property type="component" value="Chromosome"/>
</dbReference>
<name>A0A2U8DPV5_9CLOT</name>
<gene>
    <name evidence="1" type="ORF">B9W14_06360</name>
</gene>
<dbReference type="InterPro" id="IPR013324">
    <property type="entry name" value="RNA_pol_sigma_r3/r4-like"/>
</dbReference>
<dbReference type="OrthoDB" id="1706986at2"/>
<keyword evidence="2" id="KW-1185">Reference proteome</keyword>
<dbReference type="RefSeq" id="WP_052037893.1">
    <property type="nucleotide sequence ID" value="NZ_CP020953.1"/>
</dbReference>
<evidence type="ECO:0000313" key="1">
    <source>
        <dbReference type="EMBL" id="AWI04132.1"/>
    </source>
</evidence>
<evidence type="ECO:0008006" key="3">
    <source>
        <dbReference type="Google" id="ProtNLM"/>
    </source>
</evidence>
<dbReference type="SUPFAM" id="SSF88659">
    <property type="entry name" value="Sigma3 and sigma4 domains of RNA polymerase sigma factors"/>
    <property type="match status" value="1"/>
</dbReference>
<accession>A0A2U8DPV5</accession>
<reference evidence="2" key="1">
    <citation type="submission" date="2017-04" db="EMBL/GenBank/DDBJ databases">
        <authorList>
            <person name="Song Y."/>
            <person name="Cho B.-K."/>
        </authorList>
    </citation>
    <scope>NUCLEOTIDE SEQUENCE [LARGE SCALE GENOMIC DNA]</scope>
    <source>
        <strain evidence="2">SL1</strain>
    </source>
</reference>
<organism evidence="1 2">
    <name type="scientific">Clostridium drakei</name>
    <dbReference type="NCBI Taxonomy" id="332101"/>
    <lineage>
        <taxon>Bacteria</taxon>
        <taxon>Bacillati</taxon>
        <taxon>Bacillota</taxon>
        <taxon>Clostridia</taxon>
        <taxon>Eubacteriales</taxon>
        <taxon>Clostridiaceae</taxon>
        <taxon>Clostridium</taxon>
    </lineage>
</organism>
<dbReference type="KEGG" id="cdrk:B9W14_06360"/>